<dbReference type="GO" id="GO:0052170">
    <property type="term" value="P:symbiont-mediated suppression of host innate immune response"/>
    <property type="evidence" value="ECO:0007669"/>
    <property type="project" value="UniProtKB-KW"/>
</dbReference>
<dbReference type="InterPro" id="IPR010932">
    <property type="entry name" value="Lg_T_Ag_Polyomavir_C"/>
</dbReference>
<dbReference type="PROSITE" id="PS51206">
    <property type="entry name" value="SF3_HELICASE_1"/>
    <property type="match status" value="1"/>
</dbReference>
<keyword evidence="14" id="KW-0378">Hydrolase</keyword>
<dbReference type="PIRSF" id="PIRSF003368">
    <property type="entry name" value="Large_T_antigen_polyomaV"/>
    <property type="match status" value="1"/>
</dbReference>
<dbReference type="GO" id="GO:0039576">
    <property type="term" value="P:symbiont-mediated suppression of host JAK-STAT cascade via inhibition of JAK1 activity"/>
    <property type="evidence" value="ECO:0007669"/>
    <property type="project" value="UniProtKB-KW"/>
</dbReference>
<protein>
    <recommendedName>
        <fullName evidence="3">Large T antigen</fullName>
        <ecNumber evidence="29">5.6.2.4</ecNumber>
    </recommendedName>
    <alternativeName>
        <fullName evidence="30">DNA 3'-5' helicase large T antigen</fullName>
    </alternativeName>
</protein>
<evidence type="ECO:0000256" key="5">
    <source>
        <dbReference type="ARBA" id="ARBA00022518"/>
    </source>
</evidence>
<dbReference type="Gene3D" id="3.40.1310.20">
    <property type="match status" value="1"/>
</dbReference>
<evidence type="ECO:0000256" key="14">
    <source>
        <dbReference type="ARBA" id="ARBA00022801"/>
    </source>
</evidence>
<evidence type="ECO:0000256" key="34">
    <source>
        <dbReference type="SAM" id="MobiDB-lite"/>
    </source>
</evidence>
<dbReference type="Gene3D" id="1.10.287.110">
    <property type="entry name" value="DnaJ domain"/>
    <property type="match status" value="1"/>
</dbReference>
<dbReference type="SUPFAM" id="SSF52540">
    <property type="entry name" value="P-loop containing nucleoside triphosphate hydrolases"/>
    <property type="match status" value="1"/>
</dbReference>
<feature type="region of interest" description="Disordered" evidence="34">
    <location>
        <begin position="75"/>
        <end position="239"/>
    </location>
</feature>
<keyword evidence="9" id="KW-1090">Inhibition of host innate immune response by virus</keyword>
<keyword evidence="26" id="KW-1096">Inhibition of host JAK1 by virus</keyword>
<dbReference type="GO" id="GO:0005524">
    <property type="term" value="F:ATP binding"/>
    <property type="evidence" value="ECO:0007669"/>
    <property type="project" value="UniProtKB-KW"/>
</dbReference>
<dbReference type="InterPro" id="IPR014015">
    <property type="entry name" value="Helicase_SF3_DNA-vir"/>
</dbReference>
<keyword evidence="4" id="KW-1121">Modulation of host cell cycle by virus</keyword>
<dbReference type="InterPro" id="IPR003133">
    <property type="entry name" value="T_Ag_DNA-bd"/>
</dbReference>
<keyword evidence="7" id="KW-1048">Host nucleus</keyword>
<evidence type="ECO:0000256" key="16">
    <source>
        <dbReference type="ARBA" id="ARBA00022830"/>
    </source>
</evidence>
<dbReference type="PROSITE" id="PS51341">
    <property type="entry name" value="ZF_LTAG_D1"/>
    <property type="match status" value="1"/>
</dbReference>
<feature type="compositionally biased region" description="Acidic residues" evidence="34">
    <location>
        <begin position="722"/>
        <end position="738"/>
    </location>
</feature>
<evidence type="ECO:0000256" key="30">
    <source>
        <dbReference type="ARBA" id="ARBA00045019"/>
    </source>
</evidence>
<keyword evidence="13 33" id="KW-0863">Zinc-finger</keyword>
<proteinExistence type="predicted"/>
<dbReference type="GO" id="GO:0003688">
    <property type="term" value="F:DNA replication origin binding"/>
    <property type="evidence" value="ECO:0007669"/>
    <property type="project" value="InterPro"/>
</dbReference>
<keyword evidence="18" id="KW-0067">ATP-binding</keyword>
<comment type="subunit">
    <text evidence="27">Forms homohexamers in the presence of ATP. Interacts with host HDAC1. Interacts (via LXCXE domain) with host RB1; the interaction induces the aberrant dissociation of RB1-E2F1 complex thereby disrupting RB1's activity. Interacts (via LXCXE domain) with host pRB-related proteins RBL1 and RBL2. Interacts (via C-terminus) with host TOP1 and POLA1 allowing DNA replication. Interacts with host preinitiation complex components TBP, TFIIA and TFIID to regulate transcription initiation.</text>
</comment>
<dbReference type="GO" id="GO:0039502">
    <property type="term" value="P:symbiont-mediated suppression of host type I interferon-mediated signaling pathway"/>
    <property type="evidence" value="ECO:0007669"/>
    <property type="project" value="UniProtKB-KW"/>
</dbReference>
<dbReference type="KEGG" id="vg:26101527"/>
<keyword evidence="17" id="KW-0862">Zinc</keyword>
<dbReference type="EMBL" id="JQ958889">
    <property type="protein sequence ID" value="AFP94195.1"/>
    <property type="molecule type" value="Genomic_DNA"/>
</dbReference>
<evidence type="ECO:0000259" key="36">
    <source>
        <dbReference type="PROSITE" id="PS51287"/>
    </source>
</evidence>
<evidence type="ECO:0000256" key="31">
    <source>
        <dbReference type="ARBA" id="ARBA00048988"/>
    </source>
</evidence>
<evidence type="ECO:0000256" key="6">
    <source>
        <dbReference type="ARBA" id="ARBA00022553"/>
    </source>
</evidence>
<evidence type="ECO:0000256" key="7">
    <source>
        <dbReference type="ARBA" id="ARBA00022562"/>
    </source>
</evidence>
<evidence type="ECO:0000256" key="20">
    <source>
        <dbReference type="ARBA" id="ARBA00022990"/>
    </source>
</evidence>
<evidence type="ECO:0000313" key="39">
    <source>
        <dbReference type="Proteomes" id="UP000105239"/>
    </source>
</evidence>
<dbReference type="GO" id="GO:0006260">
    <property type="term" value="P:DNA replication"/>
    <property type="evidence" value="ECO:0007669"/>
    <property type="project" value="UniProtKB-KW"/>
</dbReference>
<dbReference type="Pfam" id="PF02217">
    <property type="entry name" value="T_Ag_DNA_bind"/>
    <property type="match status" value="1"/>
</dbReference>
<evidence type="ECO:0000256" key="29">
    <source>
        <dbReference type="ARBA" id="ARBA00034808"/>
    </source>
</evidence>
<evidence type="ECO:0000256" key="19">
    <source>
        <dbReference type="ARBA" id="ARBA00022842"/>
    </source>
</evidence>
<comment type="catalytic activity">
    <reaction evidence="28">
        <text>Couples ATP hydrolysis with the unwinding of duplex DNA by translocating in the 3'-5' direction.</text>
        <dbReference type="EC" id="5.6.2.4"/>
    </reaction>
</comment>
<feature type="DNA-binding region" description="T-ag OBD" evidence="32">
    <location>
        <begin position="240"/>
        <end position="355"/>
    </location>
</feature>
<evidence type="ECO:0000256" key="8">
    <source>
        <dbReference type="ARBA" id="ARBA00022581"/>
    </source>
</evidence>
<reference evidence="38 39" key="1">
    <citation type="journal article" date="2012" name="J. Gen. Virol.">
        <title>Novel polyomaviruses in South American bats and their relationship to other members of the family Polyomaviridae.</title>
        <authorList>
            <person name="Fagrouch Z."/>
            <person name="Sarwari R."/>
            <person name="Lavergne A."/>
            <person name="Delaval M."/>
            <person name="de Thoisy B."/>
            <person name="Lacoste V."/>
            <person name="Verschoor E.J."/>
        </authorList>
    </citation>
    <scope>NUCLEOTIDE SEQUENCE [LARGE SCALE GENOMIC DNA]</scope>
    <source>
        <strain evidence="38">C1109</strain>
    </source>
</reference>
<feature type="compositionally biased region" description="Low complexity" evidence="34">
    <location>
        <begin position="80"/>
        <end position="90"/>
    </location>
</feature>
<feature type="region of interest" description="Disordered" evidence="34">
    <location>
        <begin position="714"/>
        <end position="738"/>
    </location>
</feature>
<dbReference type="InterPro" id="IPR037102">
    <property type="entry name" value="Znf_lg_T-Ag_D1_dom_sf"/>
</dbReference>
<comment type="catalytic activity">
    <reaction evidence="31">
        <text>ATP + H2O = ADP + phosphate + H(+)</text>
        <dbReference type="Rhea" id="RHEA:13065"/>
        <dbReference type="ChEBI" id="CHEBI:15377"/>
        <dbReference type="ChEBI" id="CHEBI:15378"/>
        <dbReference type="ChEBI" id="CHEBI:30616"/>
        <dbReference type="ChEBI" id="CHEBI:43474"/>
        <dbReference type="ChEBI" id="CHEBI:456216"/>
        <dbReference type="EC" id="5.6.2.4"/>
    </reaction>
</comment>
<dbReference type="Proteomes" id="UP000105239">
    <property type="component" value="Segment"/>
</dbReference>
<dbReference type="SUPFAM" id="SSF55464">
    <property type="entry name" value="Origin of replication-binding domain, RBD-like"/>
    <property type="match status" value="1"/>
</dbReference>
<evidence type="ECO:0000256" key="27">
    <source>
        <dbReference type="ARBA" id="ARBA00026077"/>
    </source>
</evidence>
<keyword evidence="8" id="KW-0945">Host-virus interaction</keyword>
<evidence type="ECO:0000256" key="23">
    <source>
        <dbReference type="ARBA" id="ARBA00023258"/>
    </source>
</evidence>
<feature type="domain" description="T-ag D1-type" evidence="37">
    <location>
        <begin position="361"/>
        <end position="452"/>
    </location>
</feature>
<dbReference type="InterPro" id="IPR027417">
    <property type="entry name" value="P-loop_NTPase"/>
</dbReference>
<keyword evidence="6" id="KW-0597">Phosphoprotein</keyword>
<evidence type="ECO:0000256" key="1">
    <source>
        <dbReference type="ARBA" id="ARBA00001946"/>
    </source>
</evidence>
<comment type="cofactor">
    <cofactor evidence="1">
        <name>Mg(2+)</name>
        <dbReference type="ChEBI" id="CHEBI:18420"/>
    </cofactor>
</comment>
<name>J3Z5R0_9POLY</name>
<dbReference type="InterPro" id="IPR017910">
    <property type="entry name" value="Znf_lg_T-Ag_D1-typ"/>
</dbReference>
<dbReference type="InterPro" id="IPR001623">
    <property type="entry name" value="DnaJ_domain"/>
</dbReference>
<dbReference type="Pfam" id="PF06431">
    <property type="entry name" value="Polyoma_lg_T_C"/>
    <property type="match status" value="1"/>
</dbReference>
<dbReference type="Gene3D" id="1.10.10.510">
    <property type="entry name" value="Zinc finger, large T-antigen D1 domain"/>
    <property type="match status" value="1"/>
</dbReference>
<dbReference type="RefSeq" id="YP_009174992.1">
    <property type="nucleotide sequence ID" value="NC_028120.1"/>
</dbReference>
<keyword evidence="11" id="KW-0479">Metal-binding</keyword>
<dbReference type="GO" id="GO:0042025">
    <property type="term" value="C:host cell nucleus"/>
    <property type="evidence" value="ECO:0007669"/>
    <property type="project" value="UniProtKB-SubCell"/>
</dbReference>
<evidence type="ECO:0000256" key="33">
    <source>
        <dbReference type="PROSITE-ProRule" id="PRU00671"/>
    </source>
</evidence>
<evidence type="ECO:0000256" key="11">
    <source>
        <dbReference type="ARBA" id="ARBA00022723"/>
    </source>
</evidence>
<keyword evidence="19" id="KW-0460">Magnesium</keyword>
<feature type="domain" description="T-ag OBD" evidence="36">
    <location>
        <begin position="240"/>
        <end position="355"/>
    </location>
</feature>
<dbReference type="SMART" id="SM00271">
    <property type="entry name" value="DnaJ"/>
    <property type="match status" value="1"/>
</dbReference>
<evidence type="ECO:0000256" key="15">
    <source>
        <dbReference type="ARBA" id="ARBA00022806"/>
    </source>
</evidence>
<keyword evidence="39" id="KW-1185">Reference proteome</keyword>
<evidence type="ECO:0000256" key="12">
    <source>
        <dbReference type="ARBA" id="ARBA00022741"/>
    </source>
</evidence>
<evidence type="ECO:0000259" key="37">
    <source>
        <dbReference type="PROSITE" id="PS51341"/>
    </source>
</evidence>
<keyword evidence="22" id="KW-0413">Isomerase</keyword>
<evidence type="ECO:0000256" key="4">
    <source>
        <dbReference type="ARBA" id="ARBA00022504"/>
    </source>
</evidence>
<dbReference type="EC" id="5.6.2.4" evidence="29"/>
<keyword evidence="16" id="KW-1114">Inhibition of host interferon signaling pathway by virus</keyword>
<dbReference type="InterPro" id="IPR036869">
    <property type="entry name" value="J_dom_sf"/>
</dbReference>
<evidence type="ECO:0000256" key="21">
    <source>
        <dbReference type="ARBA" id="ARBA00023125"/>
    </source>
</evidence>
<evidence type="ECO:0000256" key="28">
    <source>
        <dbReference type="ARBA" id="ARBA00034617"/>
    </source>
</evidence>
<sequence length="738" mass="83478">MDRALSSEEKRQLCRLLGIARHCYGNYTLMKAHFRSACLKYHPDKGGDQEKMSELNALWQKFLAYSLELRRDIPEDDQEQQQGQQQSQQSTNCEYNAEQHQQQQQQQKRPHHSSSSNASRSDIPPPHGSGFSGGNIYGNSSRVPPPWDDDSLLCEESLSSSPSPEPAPTSTEEEPEPSFSESSSFRGPSGTPSQSTDDDFSMPRSPPPRKRRATSPPSSYSSTPPRPKKNKHTPNPSDFPDDLLDFLSHAVYSNKTLSAFAIFTTPEKGKFLYEKLEQKFKVEYKGRFACKDGCILLILTLTKHRVSAVKNFIAPFCTVSFLIVKGVNKLMDIYAHLGNPPYRLVEENKTLFGYEFGEKKDVTCNWNLVADFASEFNIDDALLILAHYLDFAKPFPCLKCSSKSALKPHKAHEQHHKNAKLFLESKSQKSICSQAAETVQAKRRLKMLELTREEMLCEKFKSMLEKLKDLDPPILKTYMAGVAWYCSLFDNFPFKVLKILKLLTENIPKKGNVLFKGPINSGKTSLAAALLDLLDGKALNVNCPADKLPFELGCALDKFCVCFEDVKGQLGTNKDLQPGQGFHNLDNLRDHLGGAVPVSLEKKHINKRHQIFPPCIITANDYNIPNTVIARIAYTLHFTLQPNLKRSLDKNQDLRKMRVLQSGVTLLLCLIWHLDLENFKESLHEDIRTWKDILKAEVGTGNYFTMLDNVERGDNPLKGLNDEEEEDDEEEEEMPNGN</sequence>
<evidence type="ECO:0000256" key="17">
    <source>
        <dbReference type="ARBA" id="ARBA00022833"/>
    </source>
</evidence>
<feature type="compositionally biased region" description="Low complexity" evidence="34">
    <location>
        <begin position="99"/>
        <end position="121"/>
    </location>
</feature>
<evidence type="ECO:0000259" key="35">
    <source>
        <dbReference type="PROSITE" id="PS51206"/>
    </source>
</evidence>
<keyword evidence="12" id="KW-0547">Nucleotide-binding</keyword>
<evidence type="ECO:0000256" key="3">
    <source>
        <dbReference type="ARBA" id="ARBA00018805"/>
    </source>
</evidence>
<evidence type="ECO:0000256" key="32">
    <source>
        <dbReference type="PROSITE-ProRule" id="PRU00620"/>
    </source>
</evidence>
<evidence type="ECO:0000256" key="25">
    <source>
        <dbReference type="ARBA" id="ARBA00023309"/>
    </source>
</evidence>
<dbReference type="SUPFAM" id="SSF46565">
    <property type="entry name" value="Chaperone J-domain"/>
    <property type="match status" value="1"/>
</dbReference>
<dbReference type="GO" id="GO:0016787">
    <property type="term" value="F:hydrolase activity"/>
    <property type="evidence" value="ECO:0007669"/>
    <property type="project" value="UniProtKB-KW"/>
</dbReference>
<evidence type="ECO:0000256" key="24">
    <source>
        <dbReference type="ARBA" id="ARBA00023280"/>
    </source>
</evidence>
<keyword evidence="10" id="KW-0235">DNA replication</keyword>
<evidence type="ECO:0000256" key="9">
    <source>
        <dbReference type="ARBA" id="ARBA00022632"/>
    </source>
</evidence>
<keyword evidence="24" id="KW-0899">Viral immunoevasion</keyword>
<evidence type="ECO:0000256" key="26">
    <source>
        <dbReference type="ARBA" id="ARBA00023318"/>
    </source>
</evidence>
<evidence type="ECO:0000256" key="2">
    <source>
        <dbReference type="ARBA" id="ARBA00004147"/>
    </source>
</evidence>
<keyword evidence="23" id="KW-0922">Interferon antiviral system evasion</keyword>
<dbReference type="PROSITE" id="PS51287">
    <property type="entry name" value="T_AG_OBD"/>
    <property type="match status" value="1"/>
</dbReference>
<dbReference type="GeneID" id="26101527"/>
<dbReference type="GO" id="GO:0008270">
    <property type="term" value="F:zinc ion binding"/>
    <property type="evidence" value="ECO:0007669"/>
    <property type="project" value="UniProtKB-KW"/>
</dbReference>
<evidence type="ECO:0000313" key="38">
    <source>
        <dbReference type="EMBL" id="AFP94195.1"/>
    </source>
</evidence>
<comment type="subcellular location">
    <subcellularLocation>
        <location evidence="2">Host nucleus</location>
    </subcellularLocation>
</comment>
<dbReference type="Gene3D" id="1.20.1050.70">
    <property type="entry name" value="Large T antigen, SV40, domain 3"/>
    <property type="match status" value="1"/>
</dbReference>
<evidence type="ECO:0000256" key="22">
    <source>
        <dbReference type="ARBA" id="ARBA00023235"/>
    </source>
</evidence>
<dbReference type="InterPro" id="IPR016392">
    <property type="entry name" value="Lg_T_Ag_polyomavir"/>
</dbReference>
<evidence type="ECO:0000256" key="10">
    <source>
        <dbReference type="ARBA" id="ARBA00022705"/>
    </source>
</evidence>
<feature type="compositionally biased region" description="Low complexity" evidence="34">
    <location>
        <begin position="214"/>
        <end position="223"/>
    </location>
</feature>
<keyword evidence="15" id="KW-0347">Helicase</keyword>
<dbReference type="Gene3D" id="3.40.50.300">
    <property type="entry name" value="P-loop containing nucleotide triphosphate hydrolases"/>
    <property type="match status" value="1"/>
</dbReference>
<keyword evidence="20" id="KW-0007">Acetylation</keyword>
<evidence type="ECO:0000256" key="18">
    <source>
        <dbReference type="ARBA" id="ARBA00022840"/>
    </source>
</evidence>
<organism evidence="38 39">
    <name type="scientific">bat polyomavirus 4b</name>
    <dbReference type="NCBI Taxonomy" id="2758138"/>
    <lineage>
        <taxon>Viruses</taxon>
        <taxon>Monodnaviria</taxon>
        <taxon>Shotokuvirae</taxon>
        <taxon>Cossaviricota</taxon>
        <taxon>Papovaviricetes</taxon>
        <taxon>Sepolyvirales</taxon>
        <taxon>Polyomaviridae</taxon>
        <taxon>Alphapolyomavirus</taxon>
        <taxon>Alphapolyomavirus carolliae</taxon>
    </lineage>
</organism>
<dbReference type="GO" id="GO:0043138">
    <property type="term" value="F:3'-5' DNA helicase activity"/>
    <property type="evidence" value="ECO:0007669"/>
    <property type="project" value="UniProtKB-EC"/>
</dbReference>
<feature type="domain" description="SF3 helicase" evidence="35">
    <location>
        <begin position="458"/>
        <end position="651"/>
    </location>
</feature>
<dbReference type="GO" id="GO:0039645">
    <property type="term" value="P:symbiont-mediated perturbation of host cell cycle G1/S transition checkpoint"/>
    <property type="evidence" value="ECO:0007669"/>
    <property type="project" value="UniProtKB-KW"/>
</dbReference>
<keyword evidence="5" id="KW-0244">Early protein</keyword>
<keyword evidence="25" id="KW-1078">G1/S host cell cycle checkpoint dysregulation by virus</keyword>
<evidence type="ECO:0000256" key="13">
    <source>
        <dbReference type="ARBA" id="ARBA00022771"/>
    </source>
</evidence>
<keyword evidence="21 32" id="KW-0238">DNA-binding</keyword>
<accession>J3Z5R0</accession>